<gene>
    <name evidence="1" type="ORF">HPB48_020759</name>
</gene>
<protein>
    <submittedName>
        <fullName evidence="1">Uncharacterized protein</fullName>
    </submittedName>
</protein>
<evidence type="ECO:0000313" key="1">
    <source>
        <dbReference type="EMBL" id="KAH9381355.1"/>
    </source>
</evidence>
<proteinExistence type="predicted"/>
<dbReference type="Proteomes" id="UP000821853">
    <property type="component" value="Chromosome 9"/>
</dbReference>
<accession>A0A9J6H220</accession>
<dbReference type="EMBL" id="JABSTR010000011">
    <property type="protein sequence ID" value="KAH9381355.1"/>
    <property type="molecule type" value="Genomic_DNA"/>
</dbReference>
<sequence length="107" mass="12014">MSMEHTASRYTDYAESRILARHTLPVAASCHAGDRQPRPVLALALLLLCMQGVTATPPRRRFNWRTFIYCLDTKASVMLTLDGACAAVFLYTNYRTMLKANCPNCDL</sequence>
<dbReference type="VEuPathDB" id="VectorBase:HLOH_043620"/>
<reference evidence="1 2" key="1">
    <citation type="journal article" date="2020" name="Cell">
        <title>Large-Scale Comparative Analyses of Tick Genomes Elucidate Their Genetic Diversity and Vector Capacities.</title>
        <authorList>
            <consortium name="Tick Genome and Microbiome Consortium (TIGMIC)"/>
            <person name="Jia N."/>
            <person name="Wang J."/>
            <person name="Shi W."/>
            <person name="Du L."/>
            <person name="Sun Y."/>
            <person name="Zhan W."/>
            <person name="Jiang J.F."/>
            <person name="Wang Q."/>
            <person name="Zhang B."/>
            <person name="Ji P."/>
            <person name="Bell-Sakyi L."/>
            <person name="Cui X.M."/>
            <person name="Yuan T.T."/>
            <person name="Jiang B.G."/>
            <person name="Yang W.F."/>
            <person name="Lam T.T."/>
            <person name="Chang Q.C."/>
            <person name="Ding S.J."/>
            <person name="Wang X.J."/>
            <person name="Zhu J.G."/>
            <person name="Ruan X.D."/>
            <person name="Zhao L."/>
            <person name="Wei J.T."/>
            <person name="Ye R.Z."/>
            <person name="Que T.C."/>
            <person name="Du C.H."/>
            <person name="Zhou Y.H."/>
            <person name="Cheng J.X."/>
            <person name="Dai P.F."/>
            <person name="Guo W.B."/>
            <person name="Han X.H."/>
            <person name="Huang E.J."/>
            <person name="Li L.F."/>
            <person name="Wei W."/>
            <person name="Gao Y.C."/>
            <person name="Liu J.Z."/>
            <person name="Shao H.Z."/>
            <person name="Wang X."/>
            <person name="Wang C.C."/>
            <person name="Yang T.C."/>
            <person name="Huo Q.B."/>
            <person name="Li W."/>
            <person name="Chen H.Y."/>
            <person name="Chen S.E."/>
            <person name="Zhou L.G."/>
            <person name="Ni X.B."/>
            <person name="Tian J.H."/>
            <person name="Sheng Y."/>
            <person name="Liu T."/>
            <person name="Pan Y.S."/>
            <person name="Xia L.Y."/>
            <person name="Li J."/>
            <person name="Zhao F."/>
            <person name="Cao W.C."/>
        </authorList>
    </citation>
    <scope>NUCLEOTIDE SEQUENCE [LARGE SCALE GENOMIC DNA]</scope>
    <source>
        <strain evidence="1">HaeL-2018</strain>
    </source>
</reference>
<keyword evidence="2" id="KW-1185">Reference proteome</keyword>
<dbReference type="AlphaFoldDB" id="A0A9J6H220"/>
<name>A0A9J6H220_HAELO</name>
<comment type="caution">
    <text evidence="1">The sequence shown here is derived from an EMBL/GenBank/DDBJ whole genome shotgun (WGS) entry which is preliminary data.</text>
</comment>
<organism evidence="1 2">
    <name type="scientific">Haemaphysalis longicornis</name>
    <name type="common">Bush tick</name>
    <dbReference type="NCBI Taxonomy" id="44386"/>
    <lineage>
        <taxon>Eukaryota</taxon>
        <taxon>Metazoa</taxon>
        <taxon>Ecdysozoa</taxon>
        <taxon>Arthropoda</taxon>
        <taxon>Chelicerata</taxon>
        <taxon>Arachnida</taxon>
        <taxon>Acari</taxon>
        <taxon>Parasitiformes</taxon>
        <taxon>Ixodida</taxon>
        <taxon>Ixodoidea</taxon>
        <taxon>Ixodidae</taxon>
        <taxon>Haemaphysalinae</taxon>
        <taxon>Haemaphysalis</taxon>
    </lineage>
</organism>
<evidence type="ECO:0000313" key="2">
    <source>
        <dbReference type="Proteomes" id="UP000821853"/>
    </source>
</evidence>